<evidence type="ECO:0000313" key="2">
    <source>
        <dbReference type="Proteomes" id="UP000009138"/>
    </source>
</evidence>
<accession>I1BHQ8</accession>
<dbReference type="Gene3D" id="3.30.420.10">
    <property type="entry name" value="Ribonuclease H-like superfamily/Ribonuclease H"/>
    <property type="match status" value="1"/>
</dbReference>
<dbReference type="AlphaFoldDB" id="I1BHQ8"/>
<protein>
    <submittedName>
        <fullName evidence="1">Uncharacterized protein</fullName>
    </submittedName>
</protein>
<dbReference type="Proteomes" id="UP000009138">
    <property type="component" value="Unassembled WGS sequence"/>
</dbReference>
<keyword evidence="2" id="KW-1185">Reference proteome</keyword>
<dbReference type="RefSeq" id="XP_067511134.1">
    <property type="nucleotide sequence ID" value="XM_067655033.1"/>
</dbReference>
<dbReference type="OMA" id="FQHADIN"/>
<dbReference type="GeneID" id="93607414"/>
<dbReference type="OrthoDB" id="2289193at2759"/>
<name>I1BHQ8_RHIO9</name>
<organism evidence="1 2">
    <name type="scientific">Rhizopus delemar (strain RA 99-880 / ATCC MYA-4621 / FGSC 9543 / NRRL 43880)</name>
    <name type="common">Mucormycosis agent</name>
    <name type="synonym">Rhizopus arrhizus var. delemar</name>
    <dbReference type="NCBI Taxonomy" id="246409"/>
    <lineage>
        <taxon>Eukaryota</taxon>
        <taxon>Fungi</taxon>
        <taxon>Fungi incertae sedis</taxon>
        <taxon>Mucoromycota</taxon>
        <taxon>Mucoromycotina</taxon>
        <taxon>Mucoromycetes</taxon>
        <taxon>Mucorales</taxon>
        <taxon>Mucorineae</taxon>
        <taxon>Rhizopodaceae</taxon>
        <taxon>Rhizopus</taxon>
    </lineage>
</organism>
<evidence type="ECO:0000313" key="1">
    <source>
        <dbReference type="EMBL" id="EIE75738.1"/>
    </source>
</evidence>
<gene>
    <name evidence="1" type="ORF">RO3G_00442</name>
</gene>
<dbReference type="InParanoid" id="I1BHQ8"/>
<reference evidence="1 2" key="1">
    <citation type="journal article" date="2009" name="PLoS Genet.">
        <title>Genomic analysis of the basal lineage fungus Rhizopus oryzae reveals a whole-genome duplication.</title>
        <authorList>
            <person name="Ma L.-J."/>
            <person name="Ibrahim A.S."/>
            <person name="Skory C."/>
            <person name="Grabherr M.G."/>
            <person name="Burger G."/>
            <person name="Butler M."/>
            <person name="Elias M."/>
            <person name="Idnurm A."/>
            <person name="Lang B.F."/>
            <person name="Sone T."/>
            <person name="Abe A."/>
            <person name="Calvo S.E."/>
            <person name="Corrochano L.M."/>
            <person name="Engels R."/>
            <person name="Fu J."/>
            <person name="Hansberg W."/>
            <person name="Kim J.-M."/>
            <person name="Kodira C.D."/>
            <person name="Koehrsen M.J."/>
            <person name="Liu B."/>
            <person name="Miranda-Saavedra D."/>
            <person name="O'Leary S."/>
            <person name="Ortiz-Castellanos L."/>
            <person name="Poulter R."/>
            <person name="Rodriguez-Romero J."/>
            <person name="Ruiz-Herrera J."/>
            <person name="Shen Y.-Q."/>
            <person name="Zeng Q."/>
            <person name="Galagan J."/>
            <person name="Birren B.W."/>
            <person name="Cuomo C.A."/>
            <person name="Wickes B.L."/>
        </authorList>
    </citation>
    <scope>NUCLEOTIDE SEQUENCE [LARGE SCALE GENOMIC DNA]</scope>
    <source>
        <strain evidence="2">RA 99-880 / ATCC MYA-4621 / FGSC 9543 / NRRL 43880</strain>
    </source>
</reference>
<proteinExistence type="predicted"/>
<dbReference type="STRING" id="246409.I1BHQ8"/>
<dbReference type="GO" id="GO:0003676">
    <property type="term" value="F:nucleic acid binding"/>
    <property type="evidence" value="ECO:0007669"/>
    <property type="project" value="InterPro"/>
</dbReference>
<dbReference type="EMBL" id="CH476732">
    <property type="protein sequence ID" value="EIE75738.1"/>
    <property type="molecule type" value="Genomic_DNA"/>
</dbReference>
<sequence>MASLTTHMYSIQRNSPENIEQRYTFALKWVKETDMEFMSNCVFIDETAFQINLERSMAW</sequence>
<dbReference type="VEuPathDB" id="FungiDB:RO3G_00442"/>
<dbReference type="InterPro" id="IPR036397">
    <property type="entry name" value="RNaseH_sf"/>
</dbReference>